<sequence>MKPTEPLPEDRYVKVGSVNTRYWQIGDSGRAVILLHGGGGYIELWKYNIFELAKHHRIYAFDMVGAGRSERPNTDYTYDFMAQFTREFMKVLDIPKADLIGTSAGGGVALTFALKFPALIDRLVLAGSAGLGPEINLLLRITAIPGLGKLLSSPTKSGLRMLCKQSVYNSNLITEEMVDEFYQMAILPGAAAATINLGRSIFSIWGQFSQPITERLQTITAPTLIIWGQQDPMVPVSHGQNAAQIMPNARLEIFEECGHWSSIEHPQKFNQIILGFLSSF</sequence>
<dbReference type="PANTHER" id="PTHR43798:SF5">
    <property type="entry name" value="MONOACYLGLYCEROL LIPASE ABHD6"/>
    <property type="match status" value="1"/>
</dbReference>
<dbReference type="InterPro" id="IPR000073">
    <property type="entry name" value="AB_hydrolase_1"/>
</dbReference>
<name>B0CFU2_ACAM1</name>
<keyword evidence="2 4" id="KW-0378">Hydrolase</keyword>
<dbReference type="InterPro" id="IPR050266">
    <property type="entry name" value="AB_hydrolase_sf"/>
</dbReference>
<evidence type="ECO:0000256" key="1">
    <source>
        <dbReference type="ARBA" id="ARBA00010088"/>
    </source>
</evidence>
<dbReference type="SUPFAM" id="SSF53474">
    <property type="entry name" value="alpha/beta-Hydrolases"/>
    <property type="match status" value="1"/>
</dbReference>
<organism evidence="4 5">
    <name type="scientific">Acaryochloris marina (strain MBIC 11017)</name>
    <dbReference type="NCBI Taxonomy" id="329726"/>
    <lineage>
        <taxon>Bacteria</taxon>
        <taxon>Bacillati</taxon>
        <taxon>Cyanobacteriota</taxon>
        <taxon>Cyanophyceae</taxon>
        <taxon>Acaryochloridales</taxon>
        <taxon>Acaryochloridaceae</taxon>
        <taxon>Acaryochloris</taxon>
    </lineage>
</organism>
<dbReference type="GO" id="GO:0016020">
    <property type="term" value="C:membrane"/>
    <property type="evidence" value="ECO:0007669"/>
    <property type="project" value="TreeGrafter"/>
</dbReference>
<dbReference type="ESTHER" id="acam1-b0cfu2">
    <property type="family name" value="Carbon-carbon_bond_hydrolase"/>
</dbReference>
<accession>B0CFU2</accession>
<comment type="similarity">
    <text evidence="1">Belongs to the peptidase S33 family.</text>
</comment>
<evidence type="ECO:0000313" key="4">
    <source>
        <dbReference type="EMBL" id="ABW28246.1"/>
    </source>
</evidence>
<dbReference type="PRINTS" id="PR00111">
    <property type="entry name" value="ABHYDROLASE"/>
</dbReference>
<dbReference type="GO" id="GO:0047372">
    <property type="term" value="F:monoacylglycerol lipase activity"/>
    <property type="evidence" value="ECO:0007669"/>
    <property type="project" value="TreeGrafter"/>
</dbReference>
<protein>
    <submittedName>
        <fullName evidence="4">Hydrolase, alpha/beta fold family protein</fullName>
    </submittedName>
</protein>
<dbReference type="GO" id="GO:0006508">
    <property type="term" value="P:proteolysis"/>
    <property type="evidence" value="ECO:0007669"/>
    <property type="project" value="InterPro"/>
</dbReference>
<feature type="domain" description="AB hydrolase-1" evidence="3">
    <location>
        <begin position="31"/>
        <end position="128"/>
    </location>
</feature>
<dbReference type="Proteomes" id="UP000000268">
    <property type="component" value="Chromosome"/>
</dbReference>
<evidence type="ECO:0000313" key="5">
    <source>
        <dbReference type="Proteomes" id="UP000000268"/>
    </source>
</evidence>
<dbReference type="InterPro" id="IPR002410">
    <property type="entry name" value="Peptidase_S33"/>
</dbReference>
<proteinExistence type="inferred from homology"/>
<dbReference type="OrthoDB" id="9780765at2"/>
<dbReference type="KEGG" id="amr:AM1_3250"/>
<dbReference type="HOGENOM" id="CLU_020336_13_2_3"/>
<gene>
    <name evidence="4" type="ordered locus">AM1_3250</name>
</gene>
<dbReference type="Gene3D" id="3.40.50.1820">
    <property type="entry name" value="alpha/beta hydrolase"/>
    <property type="match status" value="1"/>
</dbReference>
<dbReference type="eggNOG" id="COG2267">
    <property type="taxonomic scope" value="Bacteria"/>
</dbReference>
<dbReference type="Pfam" id="PF00561">
    <property type="entry name" value="Abhydrolase_1"/>
    <property type="match status" value="2"/>
</dbReference>
<reference evidence="4 5" key="1">
    <citation type="journal article" date="2008" name="Proc. Natl. Acad. Sci. U.S.A.">
        <title>Niche adaptation and genome expansion in the chlorophyll d-producing cyanobacterium Acaryochloris marina.</title>
        <authorList>
            <person name="Swingley W.D."/>
            <person name="Chen M."/>
            <person name="Cheung P.C."/>
            <person name="Conrad A.L."/>
            <person name="Dejesa L.C."/>
            <person name="Hao J."/>
            <person name="Honchak B.M."/>
            <person name="Karbach L.E."/>
            <person name="Kurdoglu A."/>
            <person name="Lahiri S."/>
            <person name="Mastrian S.D."/>
            <person name="Miyashita H."/>
            <person name="Page L."/>
            <person name="Ramakrishna P."/>
            <person name="Satoh S."/>
            <person name="Sattley W.M."/>
            <person name="Shimada Y."/>
            <person name="Taylor H.L."/>
            <person name="Tomo T."/>
            <person name="Tsuchiya T."/>
            <person name="Wang Z.T."/>
            <person name="Raymond J."/>
            <person name="Mimuro M."/>
            <person name="Blankenship R.E."/>
            <person name="Touchman J.W."/>
        </authorList>
    </citation>
    <scope>NUCLEOTIDE SEQUENCE [LARGE SCALE GENOMIC DNA]</scope>
    <source>
        <strain evidence="5">MBIC 11017</strain>
    </source>
</reference>
<feature type="domain" description="AB hydrolase-1" evidence="3">
    <location>
        <begin position="208"/>
        <end position="266"/>
    </location>
</feature>
<dbReference type="GO" id="GO:0046464">
    <property type="term" value="P:acylglycerol catabolic process"/>
    <property type="evidence" value="ECO:0007669"/>
    <property type="project" value="TreeGrafter"/>
</dbReference>
<dbReference type="PANTHER" id="PTHR43798">
    <property type="entry name" value="MONOACYLGLYCEROL LIPASE"/>
    <property type="match status" value="1"/>
</dbReference>
<dbReference type="InterPro" id="IPR029058">
    <property type="entry name" value="AB_hydrolase_fold"/>
</dbReference>
<dbReference type="RefSeq" id="WP_012163655.1">
    <property type="nucleotide sequence ID" value="NC_009925.1"/>
</dbReference>
<dbReference type="GO" id="GO:0004177">
    <property type="term" value="F:aminopeptidase activity"/>
    <property type="evidence" value="ECO:0007669"/>
    <property type="project" value="UniProtKB-EC"/>
</dbReference>
<dbReference type="AlphaFoldDB" id="B0CFU2"/>
<evidence type="ECO:0000259" key="3">
    <source>
        <dbReference type="Pfam" id="PF00561"/>
    </source>
</evidence>
<evidence type="ECO:0000256" key="2">
    <source>
        <dbReference type="ARBA" id="ARBA00022801"/>
    </source>
</evidence>
<dbReference type="PRINTS" id="PR00793">
    <property type="entry name" value="PROAMNOPTASE"/>
</dbReference>
<dbReference type="EMBL" id="CP000828">
    <property type="protein sequence ID" value="ABW28246.1"/>
    <property type="molecule type" value="Genomic_DNA"/>
</dbReference>
<keyword evidence="5" id="KW-1185">Reference proteome</keyword>
<dbReference type="STRING" id="329726.AM1_3250"/>